<evidence type="ECO:0000256" key="4">
    <source>
        <dbReference type="SAM" id="SignalP"/>
    </source>
</evidence>
<dbReference type="GO" id="GO:0042302">
    <property type="term" value="F:structural constituent of cuticle"/>
    <property type="evidence" value="ECO:0007669"/>
    <property type="project" value="UniProtKB-UniRule"/>
</dbReference>
<evidence type="ECO:0000256" key="1">
    <source>
        <dbReference type="ARBA" id="ARBA00022460"/>
    </source>
</evidence>
<dbReference type="Proteomes" id="UP001153714">
    <property type="component" value="Chromosome 13"/>
</dbReference>
<dbReference type="InterPro" id="IPR031311">
    <property type="entry name" value="CHIT_BIND_RR_consensus"/>
</dbReference>
<dbReference type="PROSITE" id="PS00233">
    <property type="entry name" value="CHIT_BIND_RR_1"/>
    <property type="match status" value="1"/>
</dbReference>
<organism evidence="5 6">
    <name type="scientific">Diatraea saccharalis</name>
    <name type="common">sugarcane borer</name>
    <dbReference type="NCBI Taxonomy" id="40085"/>
    <lineage>
        <taxon>Eukaryota</taxon>
        <taxon>Metazoa</taxon>
        <taxon>Ecdysozoa</taxon>
        <taxon>Arthropoda</taxon>
        <taxon>Hexapoda</taxon>
        <taxon>Insecta</taxon>
        <taxon>Pterygota</taxon>
        <taxon>Neoptera</taxon>
        <taxon>Endopterygota</taxon>
        <taxon>Lepidoptera</taxon>
        <taxon>Glossata</taxon>
        <taxon>Ditrysia</taxon>
        <taxon>Pyraloidea</taxon>
        <taxon>Crambidae</taxon>
        <taxon>Crambinae</taxon>
        <taxon>Diatraea</taxon>
    </lineage>
</organism>
<dbReference type="AlphaFoldDB" id="A0A9N9QWP1"/>
<dbReference type="InterPro" id="IPR051217">
    <property type="entry name" value="Insect_Cuticle_Struc_Prot"/>
</dbReference>
<sequence length="217" mass="24766">MIAKVLSVLALMAAVSCQEHYQHQYNTVIKHEEPKKIEVHHSQPIHVSEYHAAPIQTIHEIHAAPQQRSGYHAVSSQSIIRHDTKKEEAPQHYFVAAQPAPVHEAVAVHAVPVVKHVPIVKHVPVHYEESHKEESHHEDYYAYPKYAFEYSVEDPHTGDHKTQHETRDGDVVKGFYSLHEPDGSIRTVEYAADKKSGFNAQVKSTTKHVQQENHHHQ</sequence>
<dbReference type="GO" id="GO:0031012">
    <property type="term" value="C:extracellular matrix"/>
    <property type="evidence" value="ECO:0007669"/>
    <property type="project" value="TreeGrafter"/>
</dbReference>
<dbReference type="InterPro" id="IPR000618">
    <property type="entry name" value="Insect_cuticle"/>
</dbReference>
<reference evidence="5" key="1">
    <citation type="submission" date="2021-12" db="EMBL/GenBank/DDBJ databases">
        <authorList>
            <person name="King R."/>
        </authorList>
    </citation>
    <scope>NUCLEOTIDE SEQUENCE</scope>
</reference>
<dbReference type="PROSITE" id="PS51257">
    <property type="entry name" value="PROKAR_LIPOPROTEIN"/>
    <property type="match status" value="1"/>
</dbReference>
<proteinExistence type="predicted"/>
<keyword evidence="6" id="KW-1185">Reference proteome</keyword>
<evidence type="ECO:0000313" key="6">
    <source>
        <dbReference type="Proteomes" id="UP001153714"/>
    </source>
</evidence>
<dbReference type="PROSITE" id="PS51155">
    <property type="entry name" value="CHIT_BIND_RR_2"/>
    <property type="match status" value="1"/>
</dbReference>
<dbReference type="PANTHER" id="PTHR12236">
    <property type="entry name" value="STRUCTURAL CONTITUENT OF CUTICLE"/>
    <property type="match status" value="1"/>
</dbReference>
<dbReference type="OrthoDB" id="6427684at2759"/>
<dbReference type="PRINTS" id="PR00947">
    <property type="entry name" value="CUTICLE"/>
</dbReference>
<dbReference type="Pfam" id="PF00379">
    <property type="entry name" value="Chitin_bind_4"/>
    <property type="match status" value="1"/>
</dbReference>
<dbReference type="GO" id="GO:0005615">
    <property type="term" value="C:extracellular space"/>
    <property type="evidence" value="ECO:0007669"/>
    <property type="project" value="TreeGrafter"/>
</dbReference>
<dbReference type="PANTHER" id="PTHR12236:SF75">
    <property type="entry name" value="CUTICULAR PROTEIN 62BB, ISOFORM A"/>
    <property type="match status" value="1"/>
</dbReference>
<keyword evidence="1 3" id="KW-0193">Cuticle</keyword>
<gene>
    <name evidence="5" type="ORF">DIATSA_LOCUS3000</name>
</gene>
<accession>A0A9N9QWP1</accession>
<evidence type="ECO:0008006" key="7">
    <source>
        <dbReference type="Google" id="ProtNLM"/>
    </source>
</evidence>
<feature type="chain" id="PRO_5040319933" description="Cuticle protein" evidence="4">
    <location>
        <begin position="18"/>
        <end position="217"/>
    </location>
</feature>
<evidence type="ECO:0000256" key="3">
    <source>
        <dbReference type="PROSITE-ProRule" id="PRU00497"/>
    </source>
</evidence>
<feature type="signal peptide" evidence="4">
    <location>
        <begin position="1"/>
        <end position="17"/>
    </location>
</feature>
<evidence type="ECO:0000313" key="5">
    <source>
        <dbReference type="EMBL" id="CAG9784938.1"/>
    </source>
</evidence>
<reference evidence="5" key="2">
    <citation type="submission" date="2022-10" db="EMBL/GenBank/DDBJ databases">
        <authorList>
            <consortium name="ENA_rothamsted_submissions"/>
            <consortium name="culmorum"/>
            <person name="King R."/>
        </authorList>
    </citation>
    <scope>NUCLEOTIDE SEQUENCE</scope>
</reference>
<protein>
    <recommendedName>
        <fullName evidence="7">Cuticle protein</fullName>
    </recommendedName>
</protein>
<dbReference type="EMBL" id="OU893344">
    <property type="protein sequence ID" value="CAG9784938.1"/>
    <property type="molecule type" value="Genomic_DNA"/>
</dbReference>
<evidence type="ECO:0000256" key="2">
    <source>
        <dbReference type="ARBA" id="ARBA00022729"/>
    </source>
</evidence>
<name>A0A9N9QWP1_9NEOP</name>
<keyword evidence="2 4" id="KW-0732">Signal</keyword>